<dbReference type="InterPro" id="IPR036890">
    <property type="entry name" value="HATPase_C_sf"/>
</dbReference>
<dbReference type="Pfam" id="PF08447">
    <property type="entry name" value="PAS_3"/>
    <property type="match status" value="1"/>
</dbReference>
<reference evidence="9 10" key="1">
    <citation type="submission" date="2023-06" db="EMBL/GenBank/DDBJ databases">
        <title>Pelomonas sp. PFR6 16S ribosomal RNA gene Genome sequencing and assembly.</title>
        <authorList>
            <person name="Woo H."/>
        </authorList>
    </citation>
    <scope>NUCLEOTIDE SEQUENCE [LARGE SCALE GENOMIC DNA]</scope>
    <source>
        <strain evidence="9 10">PFR6</strain>
    </source>
</reference>
<keyword evidence="3 4" id="KW-0597">Phosphoprotein</keyword>
<feature type="modified residue" description="4-aspartylphosphate" evidence="4">
    <location>
        <position position="1168"/>
    </location>
</feature>
<evidence type="ECO:0000313" key="10">
    <source>
        <dbReference type="Proteomes" id="UP001228044"/>
    </source>
</evidence>
<dbReference type="Pfam" id="PF02518">
    <property type="entry name" value="HATPase_c"/>
    <property type="match status" value="2"/>
</dbReference>
<sequence length="1236" mass="135742">MSSAAAASGDGPFDFIDGDSQLATAIRQVDWPGTAVGPVQDWPQSLRSALSICLGSSFPIAIYWGPQLALLYNDDWSPILGSKHPWALGRAAAEVWPEIWDTIGPLFDSVVRTGRATRSTDQLLAMRRHGFVEECYFDYTFSPIRGENGRVEGIFNAVLETTYRVIGERRTRLLRDFNESLALAGSLDEIWTRAAELLASDPHDIPFATLYRLDPATQTLSAALRLPAAAPELDERLPLAQVLADGAPLLVEDLSARLAHALTVAPWPEACEQALLLPLAGLAPERPEGVLLIGISPRLRLDPEYQAFLERVALALSGAAIRVETVERERRRAEQLAELDRAKTVFFSNISHELRTPLTLMMGPLADSLHDERLPPPLQPPLRMAERNAQRLAKLVNALLEFSRIEAGRHKASYRLVDLCRLSEEIASSFRSAMERAGLRYTVRCHATPIPAYVDRDMWERVLLNLLSNALKYTLQGSVEVRIGAEERHAILEVADSGVGIAQEQLPRLFERFHRIEGAIGRTQEGSGIGLALVSELVKLHGGEVGVESRPGAGSTFRVRLPLGKSHLPPEQLLPAQDEPASTQHIAYVQEALRWVEPDDDAPADGAAAPAAPLGERYKGIQGARVIIADDNADMRQYIRRLLEPLYEVETVGDGIEALAAIRRQRPALVVSDVMMPRLDGFGLLKRLREDEQLRTIPLVLVSARAGEEARIEGLDAGADDYLVKPFSARELLARVGAMLALDRMRRVAEEQLRLGLAQARLFTWAVDLASRRVSLSENARQLLDALPLTVDEADALIHPDDAGRHRALLERAIAEGGPLQDELRVLRRDGSLRWLELRGTVLSDERGEAVALSGVSFDITARKQMEESLRLADRRKDEFLAMLAHELRNPLAPIRSASELLRRFGHPDASAARVIEIINRQALQLSRLVDDLLDVSRINRGRVELQREALDLSSIVAPTLEATESLLKARQHRVTVLPSLDPLPVSADPIRLQQSVVNLLSNAAKYTEPGGQIEIAVRREGAEGVLSVTDNGPGIAPELLPDIFDLFVQSDRTLDRSQGGLGIGLSVVKGLVELHGGRVSASSPGLGQGARFEIRLPLVQAAAAQVAAPERPPQRPFRILVVDDNQDAAESLELLLQADQHELRTAFSADDALRVAADWRPEVIFLDIGLPQMDGYEVARRLRAAAETAEVRLVALTGYGQPEDRRSALNAGFDEHLVKPATLENLRGALAAFDK</sequence>
<dbReference type="PANTHER" id="PTHR43547">
    <property type="entry name" value="TWO-COMPONENT HISTIDINE KINASE"/>
    <property type="match status" value="1"/>
</dbReference>
<dbReference type="SUPFAM" id="SSF55781">
    <property type="entry name" value="GAF domain-like"/>
    <property type="match status" value="1"/>
</dbReference>
<feature type="modified residue" description="4-aspartylphosphate" evidence="4">
    <location>
        <position position="673"/>
    </location>
</feature>
<dbReference type="InterPro" id="IPR001789">
    <property type="entry name" value="Sig_transdc_resp-reg_receiver"/>
</dbReference>
<dbReference type="InterPro" id="IPR003594">
    <property type="entry name" value="HATPase_dom"/>
</dbReference>
<dbReference type="SMART" id="SM00086">
    <property type="entry name" value="PAC"/>
    <property type="match status" value="1"/>
</dbReference>
<keyword evidence="9" id="KW-0547">Nucleotide-binding</keyword>
<dbReference type="CDD" id="cd17580">
    <property type="entry name" value="REC_2_DhkD-like"/>
    <property type="match status" value="1"/>
</dbReference>
<dbReference type="InterPro" id="IPR000014">
    <property type="entry name" value="PAS"/>
</dbReference>
<evidence type="ECO:0000313" key="9">
    <source>
        <dbReference type="EMBL" id="MDN3919977.1"/>
    </source>
</evidence>
<gene>
    <name evidence="9" type="ORF">QWJ38_06755</name>
</gene>
<evidence type="ECO:0000259" key="8">
    <source>
        <dbReference type="PROSITE" id="PS50113"/>
    </source>
</evidence>
<dbReference type="CDD" id="cd00082">
    <property type="entry name" value="HisKA"/>
    <property type="match status" value="2"/>
</dbReference>
<dbReference type="Gene3D" id="2.10.70.100">
    <property type="match status" value="1"/>
</dbReference>
<dbReference type="PROSITE" id="PS50109">
    <property type="entry name" value="HIS_KIN"/>
    <property type="match status" value="2"/>
</dbReference>
<dbReference type="RefSeq" id="WP_290358295.1">
    <property type="nucleotide sequence ID" value="NZ_JAUHHC010000002.1"/>
</dbReference>
<feature type="domain" description="Response regulatory" evidence="7">
    <location>
        <begin position="1119"/>
        <end position="1235"/>
    </location>
</feature>
<comment type="catalytic activity">
    <reaction evidence="1">
        <text>ATP + protein L-histidine = ADP + protein N-phospho-L-histidine.</text>
        <dbReference type="EC" id="2.7.13.3"/>
    </reaction>
</comment>
<dbReference type="SMART" id="SM00387">
    <property type="entry name" value="HATPase_c"/>
    <property type="match status" value="2"/>
</dbReference>
<dbReference type="InterPro" id="IPR036097">
    <property type="entry name" value="HisK_dim/P_sf"/>
</dbReference>
<keyword evidence="10" id="KW-1185">Reference proteome</keyword>
<dbReference type="EMBL" id="JAUHHC010000002">
    <property type="protein sequence ID" value="MDN3919977.1"/>
    <property type="molecule type" value="Genomic_DNA"/>
</dbReference>
<feature type="domain" description="Histidine kinase" evidence="6">
    <location>
        <begin position="883"/>
        <end position="1101"/>
    </location>
</feature>
<dbReference type="PRINTS" id="PR00344">
    <property type="entry name" value="BCTRLSENSOR"/>
</dbReference>
<dbReference type="SMART" id="SM00388">
    <property type="entry name" value="HisKA"/>
    <property type="match status" value="2"/>
</dbReference>
<feature type="coiled-coil region" evidence="5">
    <location>
        <begin position="316"/>
        <end position="343"/>
    </location>
</feature>
<dbReference type="SMART" id="SM00448">
    <property type="entry name" value="REC"/>
    <property type="match status" value="2"/>
</dbReference>
<dbReference type="Pfam" id="PF00072">
    <property type="entry name" value="Response_reg"/>
    <property type="match status" value="2"/>
</dbReference>
<dbReference type="InterPro" id="IPR013655">
    <property type="entry name" value="PAS_fold_3"/>
</dbReference>
<feature type="domain" description="Response regulatory" evidence="7">
    <location>
        <begin position="625"/>
        <end position="740"/>
    </location>
</feature>
<dbReference type="EC" id="2.7.13.3" evidence="2"/>
<evidence type="ECO:0000259" key="7">
    <source>
        <dbReference type="PROSITE" id="PS50110"/>
    </source>
</evidence>
<dbReference type="InterPro" id="IPR005467">
    <property type="entry name" value="His_kinase_dom"/>
</dbReference>
<feature type="domain" description="Histidine kinase" evidence="6">
    <location>
        <begin position="349"/>
        <end position="565"/>
    </location>
</feature>
<dbReference type="Proteomes" id="UP001228044">
    <property type="component" value="Unassembled WGS sequence"/>
</dbReference>
<name>A0ABT8DNM7_9BURK</name>
<evidence type="ECO:0000256" key="3">
    <source>
        <dbReference type="ARBA" id="ARBA00022553"/>
    </source>
</evidence>
<dbReference type="SUPFAM" id="SSF52172">
    <property type="entry name" value="CheY-like"/>
    <property type="match status" value="2"/>
</dbReference>
<dbReference type="CDD" id="cd00075">
    <property type="entry name" value="HATPase"/>
    <property type="match status" value="1"/>
</dbReference>
<evidence type="ECO:0000256" key="1">
    <source>
        <dbReference type="ARBA" id="ARBA00000085"/>
    </source>
</evidence>
<proteinExistence type="predicted"/>
<keyword evidence="5" id="KW-0175">Coiled coil</keyword>
<dbReference type="SUPFAM" id="SSF55874">
    <property type="entry name" value="ATPase domain of HSP90 chaperone/DNA topoisomerase II/histidine kinase"/>
    <property type="match status" value="2"/>
</dbReference>
<accession>A0ABT8DNM7</accession>
<dbReference type="Gene3D" id="3.40.50.2300">
    <property type="match status" value="2"/>
</dbReference>
<dbReference type="NCBIfam" id="TIGR00229">
    <property type="entry name" value="sensory_box"/>
    <property type="match status" value="1"/>
</dbReference>
<dbReference type="InterPro" id="IPR011006">
    <property type="entry name" value="CheY-like_superfamily"/>
</dbReference>
<dbReference type="Gene3D" id="1.10.287.130">
    <property type="match status" value="2"/>
</dbReference>
<dbReference type="PANTHER" id="PTHR43547:SF2">
    <property type="entry name" value="HYBRID SIGNAL TRANSDUCTION HISTIDINE KINASE C"/>
    <property type="match status" value="1"/>
</dbReference>
<feature type="domain" description="PAC" evidence="8">
    <location>
        <begin position="820"/>
        <end position="872"/>
    </location>
</feature>
<organism evidence="9 10">
    <name type="scientific">Roseateles violae</name>
    <dbReference type="NCBI Taxonomy" id="3058042"/>
    <lineage>
        <taxon>Bacteria</taxon>
        <taxon>Pseudomonadati</taxon>
        <taxon>Pseudomonadota</taxon>
        <taxon>Betaproteobacteria</taxon>
        <taxon>Burkholderiales</taxon>
        <taxon>Sphaerotilaceae</taxon>
        <taxon>Roseateles</taxon>
    </lineage>
</organism>
<dbReference type="GO" id="GO:0005524">
    <property type="term" value="F:ATP binding"/>
    <property type="evidence" value="ECO:0007669"/>
    <property type="project" value="UniProtKB-KW"/>
</dbReference>
<dbReference type="Gene3D" id="3.30.565.10">
    <property type="entry name" value="Histidine kinase-like ATPase, C-terminal domain"/>
    <property type="match status" value="2"/>
</dbReference>
<dbReference type="SUPFAM" id="SSF55785">
    <property type="entry name" value="PYP-like sensor domain (PAS domain)"/>
    <property type="match status" value="1"/>
</dbReference>
<protein>
    <recommendedName>
        <fullName evidence="2">histidine kinase</fullName>
        <ecNumber evidence="2">2.7.13.3</ecNumber>
    </recommendedName>
</protein>
<dbReference type="InterPro" id="IPR001610">
    <property type="entry name" value="PAC"/>
</dbReference>
<dbReference type="InterPro" id="IPR003661">
    <property type="entry name" value="HisK_dim/P_dom"/>
</dbReference>
<dbReference type="CDD" id="cd17574">
    <property type="entry name" value="REC_OmpR"/>
    <property type="match status" value="1"/>
</dbReference>
<dbReference type="Pfam" id="PF00512">
    <property type="entry name" value="HisKA"/>
    <property type="match status" value="2"/>
</dbReference>
<dbReference type="InterPro" id="IPR004358">
    <property type="entry name" value="Sig_transdc_His_kin-like_C"/>
</dbReference>
<dbReference type="Gene3D" id="3.30.450.20">
    <property type="entry name" value="PAS domain"/>
    <property type="match status" value="2"/>
</dbReference>
<evidence type="ECO:0000256" key="4">
    <source>
        <dbReference type="PROSITE-ProRule" id="PRU00169"/>
    </source>
</evidence>
<dbReference type="PROSITE" id="PS50113">
    <property type="entry name" value="PAC"/>
    <property type="match status" value="1"/>
</dbReference>
<dbReference type="CDD" id="cd16922">
    <property type="entry name" value="HATPase_EvgS-ArcB-TorS-like"/>
    <property type="match status" value="1"/>
</dbReference>
<keyword evidence="9" id="KW-0067">ATP-binding</keyword>
<dbReference type="PROSITE" id="PS50110">
    <property type="entry name" value="RESPONSE_REGULATORY"/>
    <property type="match status" value="2"/>
</dbReference>
<comment type="caution">
    <text evidence="9">The sequence shown here is derived from an EMBL/GenBank/DDBJ whole genome shotgun (WGS) entry which is preliminary data.</text>
</comment>
<evidence type="ECO:0000256" key="5">
    <source>
        <dbReference type="SAM" id="Coils"/>
    </source>
</evidence>
<dbReference type="CDD" id="cd00130">
    <property type="entry name" value="PAS"/>
    <property type="match status" value="1"/>
</dbReference>
<dbReference type="InterPro" id="IPR035965">
    <property type="entry name" value="PAS-like_dom_sf"/>
</dbReference>
<evidence type="ECO:0000259" key="6">
    <source>
        <dbReference type="PROSITE" id="PS50109"/>
    </source>
</evidence>
<dbReference type="SUPFAM" id="SSF47384">
    <property type="entry name" value="Homodimeric domain of signal transducing histidine kinase"/>
    <property type="match status" value="2"/>
</dbReference>
<evidence type="ECO:0000256" key="2">
    <source>
        <dbReference type="ARBA" id="ARBA00012438"/>
    </source>
</evidence>
<dbReference type="InterPro" id="IPR000700">
    <property type="entry name" value="PAS-assoc_C"/>
</dbReference>